<proteinExistence type="predicted"/>
<gene>
    <name evidence="3" type="ORF">AMON00008_LOCUS51257</name>
</gene>
<dbReference type="GO" id="GO:0016787">
    <property type="term" value="F:hydrolase activity"/>
    <property type="evidence" value="ECO:0007669"/>
    <property type="project" value="InterPro"/>
</dbReference>
<accession>A0A7S4W7D0</accession>
<dbReference type="PANTHER" id="PTHR46546:SF4">
    <property type="entry name" value="SHEWANELLA-LIKE PROTEIN PHOSPHATASE 1"/>
    <property type="match status" value="1"/>
</dbReference>
<evidence type="ECO:0000313" key="3">
    <source>
        <dbReference type="EMBL" id="CAE4647843.1"/>
    </source>
</evidence>
<evidence type="ECO:0000259" key="2">
    <source>
        <dbReference type="Pfam" id="PF00149"/>
    </source>
</evidence>
<name>A0A7S4W7D0_9DINO</name>
<dbReference type="Gene3D" id="3.60.21.10">
    <property type="match status" value="1"/>
</dbReference>
<dbReference type="InterPro" id="IPR004843">
    <property type="entry name" value="Calcineurin-like_PHP"/>
</dbReference>
<sequence>MPGTMVRPPGFNVQQMAARPVAVHWRGSLEAAMLVLSLLVLPCLAASDRVVSVADLHGDFGHAVAILRAAGLIEEGSNESLQGPDGRPFVRYKGARWIGGSTTLVQTGDMVDRGTYARDLYALFADLRQQAAAAGGQVVNLFGNHDLMNLQGDLRYVSPEDEADFGGAAARRAAWAPTGWVGRQILEEFRAAFLAGDTLFVHAGLLPEHVEHGVDQLNEKFFKQLRVSLSGSWGANTELLKSTGPLWLRRFATGPEARICSQVAKALELAGAKRMVLGHTQVDNGVVRLRCGGHLVMADTIISQDGYPMCWQPGSLQAEGCQGSLSYVEVRDGEAVAVRLPPAGGAEGEALEVTPLPVKTPIGAGEL</sequence>
<dbReference type="InterPro" id="IPR029052">
    <property type="entry name" value="Metallo-depent_PP-like"/>
</dbReference>
<feature type="domain" description="Calcineurin-like phosphoesterase" evidence="2">
    <location>
        <begin position="49"/>
        <end position="280"/>
    </location>
</feature>
<keyword evidence="1" id="KW-0732">Signal</keyword>
<reference evidence="3" key="1">
    <citation type="submission" date="2021-01" db="EMBL/GenBank/DDBJ databases">
        <authorList>
            <person name="Corre E."/>
            <person name="Pelletier E."/>
            <person name="Niang G."/>
            <person name="Scheremetjew M."/>
            <person name="Finn R."/>
            <person name="Kale V."/>
            <person name="Holt S."/>
            <person name="Cochrane G."/>
            <person name="Meng A."/>
            <person name="Brown T."/>
            <person name="Cohen L."/>
        </authorList>
    </citation>
    <scope>NUCLEOTIDE SEQUENCE</scope>
    <source>
        <strain evidence="3">CCMP3105</strain>
    </source>
</reference>
<evidence type="ECO:0000256" key="1">
    <source>
        <dbReference type="SAM" id="SignalP"/>
    </source>
</evidence>
<dbReference type="PANTHER" id="PTHR46546">
    <property type="entry name" value="SHEWANELLA-LIKE PROTEIN PHOSPHATASE 1"/>
    <property type="match status" value="1"/>
</dbReference>
<dbReference type="AlphaFoldDB" id="A0A7S4W7D0"/>
<feature type="chain" id="PRO_5030599048" description="Calcineurin-like phosphoesterase domain-containing protein" evidence="1">
    <location>
        <begin position="46"/>
        <end position="367"/>
    </location>
</feature>
<protein>
    <recommendedName>
        <fullName evidence="2">Calcineurin-like phosphoesterase domain-containing protein</fullName>
    </recommendedName>
</protein>
<dbReference type="EMBL" id="HBNR01072307">
    <property type="protein sequence ID" value="CAE4647843.1"/>
    <property type="molecule type" value="Transcribed_RNA"/>
</dbReference>
<feature type="signal peptide" evidence="1">
    <location>
        <begin position="1"/>
        <end position="45"/>
    </location>
</feature>
<dbReference type="SUPFAM" id="SSF56300">
    <property type="entry name" value="Metallo-dependent phosphatases"/>
    <property type="match status" value="1"/>
</dbReference>
<dbReference type="Pfam" id="PF00149">
    <property type="entry name" value="Metallophos"/>
    <property type="match status" value="1"/>
</dbReference>
<organism evidence="3">
    <name type="scientific">Alexandrium monilatum</name>
    <dbReference type="NCBI Taxonomy" id="311494"/>
    <lineage>
        <taxon>Eukaryota</taxon>
        <taxon>Sar</taxon>
        <taxon>Alveolata</taxon>
        <taxon>Dinophyceae</taxon>
        <taxon>Gonyaulacales</taxon>
        <taxon>Pyrocystaceae</taxon>
        <taxon>Alexandrium</taxon>
    </lineage>
</organism>